<dbReference type="GO" id="GO:0002250">
    <property type="term" value="P:adaptive immune response"/>
    <property type="evidence" value="ECO:0007669"/>
    <property type="project" value="UniProtKB-KW"/>
</dbReference>
<proteinExistence type="predicted"/>
<dbReference type="SUPFAM" id="SSF48726">
    <property type="entry name" value="Immunoglobulin"/>
    <property type="match status" value="1"/>
</dbReference>
<evidence type="ECO:0000256" key="6">
    <source>
        <dbReference type="ARBA" id="ARBA00043266"/>
    </source>
</evidence>
<feature type="signal peptide" evidence="7">
    <location>
        <begin position="1"/>
        <end position="23"/>
    </location>
</feature>
<dbReference type="GeneTree" id="ENSGT00940000163224"/>
<dbReference type="InterPro" id="IPR036179">
    <property type="entry name" value="Ig-like_dom_sf"/>
</dbReference>
<evidence type="ECO:0000256" key="5">
    <source>
        <dbReference type="ARBA" id="ARBA00023319"/>
    </source>
</evidence>
<feature type="chain" id="PRO_5045037980" description="Ig-like domain-containing protein" evidence="7">
    <location>
        <begin position="24"/>
        <end position="117"/>
    </location>
</feature>
<evidence type="ECO:0000256" key="3">
    <source>
        <dbReference type="ARBA" id="ARBA00023130"/>
    </source>
</evidence>
<evidence type="ECO:0000256" key="2">
    <source>
        <dbReference type="ARBA" id="ARBA00022859"/>
    </source>
</evidence>
<evidence type="ECO:0000313" key="10">
    <source>
        <dbReference type="Proteomes" id="UP000694380"/>
    </source>
</evidence>
<evidence type="ECO:0000256" key="1">
    <source>
        <dbReference type="ARBA" id="ARBA00022729"/>
    </source>
</evidence>
<keyword evidence="6" id="KW-1279">T cell receptor</keyword>
<keyword evidence="4" id="KW-0675">Receptor</keyword>
<evidence type="ECO:0000256" key="4">
    <source>
        <dbReference type="ARBA" id="ARBA00023170"/>
    </source>
</evidence>
<keyword evidence="3" id="KW-1064">Adaptive immunity</keyword>
<dbReference type="InterPro" id="IPR013106">
    <property type="entry name" value="Ig_V-set"/>
</dbReference>
<protein>
    <recommendedName>
        <fullName evidence="8">Ig-like domain-containing protein</fullName>
    </recommendedName>
</protein>
<evidence type="ECO:0000256" key="7">
    <source>
        <dbReference type="SAM" id="SignalP"/>
    </source>
</evidence>
<reference evidence="9" key="1">
    <citation type="submission" date="2025-08" db="UniProtKB">
        <authorList>
            <consortium name="Ensembl"/>
        </authorList>
    </citation>
    <scope>IDENTIFICATION</scope>
</reference>
<keyword evidence="2" id="KW-0391">Immunity</keyword>
<feature type="domain" description="Ig-like" evidence="8">
    <location>
        <begin position="36"/>
        <end position="117"/>
    </location>
</feature>
<dbReference type="AlphaFoldDB" id="A0A8C3F637"/>
<dbReference type="PANTHER" id="PTHR19343">
    <property type="entry name" value="T CELL RECEPTOR ALPHA VARIABLE 1-2"/>
    <property type="match status" value="1"/>
</dbReference>
<dbReference type="Proteomes" id="UP000694380">
    <property type="component" value="Unplaced"/>
</dbReference>
<evidence type="ECO:0000259" key="8">
    <source>
        <dbReference type="PROSITE" id="PS50835"/>
    </source>
</evidence>
<dbReference type="GO" id="GO:0042605">
    <property type="term" value="F:peptide antigen binding"/>
    <property type="evidence" value="ECO:0007669"/>
    <property type="project" value="TreeGrafter"/>
</dbReference>
<organism evidence="9 10">
    <name type="scientific">Chrysemys picta bellii</name>
    <name type="common">Western painted turtle</name>
    <name type="synonym">Emys bellii</name>
    <dbReference type="NCBI Taxonomy" id="8478"/>
    <lineage>
        <taxon>Eukaryota</taxon>
        <taxon>Metazoa</taxon>
        <taxon>Chordata</taxon>
        <taxon>Craniata</taxon>
        <taxon>Vertebrata</taxon>
        <taxon>Euteleostomi</taxon>
        <taxon>Archelosauria</taxon>
        <taxon>Testudinata</taxon>
        <taxon>Testudines</taxon>
        <taxon>Cryptodira</taxon>
        <taxon>Durocryptodira</taxon>
        <taxon>Testudinoidea</taxon>
        <taxon>Emydidae</taxon>
        <taxon>Chrysemys</taxon>
    </lineage>
</organism>
<keyword evidence="5" id="KW-0393">Immunoglobulin domain</keyword>
<dbReference type="Gene3D" id="2.60.40.10">
    <property type="entry name" value="Immunoglobulins"/>
    <property type="match status" value="1"/>
</dbReference>
<keyword evidence="1 7" id="KW-0732">Signal</keyword>
<dbReference type="PANTHER" id="PTHR19343:SF13">
    <property type="entry name" value="T CELL RECEPTOR ALPHA VARIABLE 21"/>
    <property type="match status" value="1"/>
</dbReference>
<evidence type="ECO:0000313" key="9">
    <source>
        <dbReference type="Ensembl" id="ENSCPBP00000003618.1"/>
    </source>
</evidence>
<sequence>MIASLICLSISSSLSLSWSVASGQLSVEQSPEWRGVSEGQNGTVTCTYSSAIQSLHWYRQAPGERPLFLLMLFGKGSETQEPNFTADHDPGSISLRIRGLELRDSATYFCAFNRGTR</sequence>
<reference evidence="9" key="2">
    <citation type="submission" date="2025-09" db="UniProtKB">
        <authorList>
            <consortium name="Ensembl"/>
        </authorList>
    </citation>
    <scope>IDENTIFICATION</scope>
</reference>
<dbReference type="OMA" id="QYFFWYR"/>
<dbReference type="InterPro" id="IPR007110">
    <property type="entry name" value="Ig-like_dom"/>
</dbReference>
<dbReference type="Pfam" id="PF07686">
    <property type="entry name" value="V-set"/>
    <property type="match status" value="1"/>
</dbReference>
<dbReference type="InterPro" id="IPR051006">
    <property type="entry name" value="TCR_variable_domain"/>
</dbReference>
<dbReference type="Ensembl" id="ENSCPBT00000004417.1">
    <property type="protein sequence ID" value="ENSCPBP00000003618.1"/>
    <property type="gene ID" value="ENSCPBG00000002943.1"/>
</dbReference>
<dbReference type="InterPro" id="IPR013783">
    <property type="entry name" value="Ig-like_fold"/>
</dbReference>
<keyword evidence="10" id="KW-1185">Reference proteome</keyword>
<dbReference type="GO" id="GO:0042101">
    <property type="term" value="C:T cell receptor complex"/>
    <property type="evidence" value="ECO:0007669"/>
    <property type="project" value="UniProtKB-KW"/>
</dbReference>
<dbReference type="SMART" id="SM00406">
    <property type="entry name" value="IGv"/>
    <property type="match status" value="1"/>
</dbReference>
<dbReference type="PROSITE" id="PS50835">
    <property type="entry name" value="IG_LIKE"/>
    <property type="match status" value="1"/>
</dbReference>
<name>A0A8C3F637_CHRPI</name>
<accession>A0A8C3F637</accession>